<feature type="transmembrane region" description="Helical" evidence="7">
    <location>
        <begin position="143"/>
        <end position="162"/>
    </location>
</feature>
<feature type="transmembrane region" description="Helical" evidence="7">
    <location>
        <begin position="12"/>
        <end position="35"/>
    </location>
</feature>
<protein>
    <recommendedName>
        <fullName evidence="8">Major facilitator superfamily (MFS) profile domain-containing protein</fullName>
    </recommendedName>
</protein>
<dbReference type="Pfam" id="PF07690">
    <property type="entry name" value="MFS_1"/>
    <property type="match status" value="1"/>
</dbReference>
<feature type="transmembrane region" description="Helical" evidence="7">
    <location>
        <begin position="273"/>
        <end position="293"/>
    </location>
</feature>
<dbReference type="PANTHER" id="PTHR23517">
    <property type="entry name" value="RESISTANCE PROTEIN MDTM, PUTATIVE-RELATED-RELATED"/>
    <property type="match status" value="1"/>
</dbReference>
<sequence>MTTPAPRHQFLPLYAAGFVTAFGAHSIAAGLGGYLHSEHASLLTLGLLLAVYDGAEVLLKPVFGTLADRVGPRPVLLGGLLAFAAASAGFVAAGNPALVGLARLGQGAAAAAFSPAAGALLARLSPRTGQGRAFGGYGAWKGLGYTLGPLLGGVLIILGGFSLLFGTLAVAALVTAGWALAKVPAVPPLPRTRQTVLGLARRLGQGTFLRPTAALAATTAALAVGVGFLPVSGAASGLSPLVTGAAVSVLAACAALVQPWAGRARDAGHLTDTAGMVTGLGLAAMGMGAAALLPGLPGMLAAAVIVGTGTGIATPLGFALLAANTPQERLGQTMGAAEVGRELGDAGGPLLVGALATGLSLGAGLSGLAVLLAAVAAAIAIGGRSLAATTAGGNRGHLHEK</sequence>
<dbReference type="InterPro" id="IPR001958">
    <property type="entry name" value="Tet-R_TetA/multi-R_MdtG-like"/>
</dbReference>
<dbReference type="RefSeq" id="WP_285487970.1">
    <property type="nucleotide sequence ID" value="NZ_BSTI01000009.1"/>
</dbReference>
<reference evidence="9" key="1">
    <citation type="submission" date="2023-03" db="EMBL/GenBank/DDBJ databases">
        <title>Amycolatopsis taiwanensis NBRC 103393.</title>
        <authorList>
            <person name="Ichikawa N."/>
            <person name="Sato H."/>
            <person name="Tonouchi N."/>
        </authorList>
    </citation>
    <scope>NUCLEOTIDE SEQUENCE</scope>
    <source>
        <strain evidence="9">NBRC 103393</strain>
    </source>
</reference>
<evidence type="ECO:0000256" key="4">
    <source>
        <dbReference type="ARBA" id="ARBA00022692"/>
    </source>
</evidence>
<evidence type="ECO:0000313" key="10">
    <source>
        <dbReference type="Proteomes" id="UP001165136"/>
    </source>
</evidence>
<comment type="caution">
    <text evidence="9">The sequence shown here is derived from an EMBL/GenBank/DDBJ whole genome shotgun (WGS) entry which is preliminary data.</text>
</comment>
<evidence type="ECO:0000313" key="9">
    <source>
        <dbReference type="EMBL" id="GLY67748.1"/>
    </source>
</evidence>
<dbReference type="GO" id="GO:0005886">
    <property type="term" value="C:plasma membrane"/>
    <property type="evidence" value="ECO:0007669"/>
    <property type="project" value="UniProtKB-SubCell"/>
</dbReference>
<accession>A0A9W6VDV3</accession>
<keyword evidence="4 7" id="KW-0812">Transmembrane</keyword>
<evidence type="ECO:0000256" key="5">
    <source>
        <dbReference type="ARBA" id="ARBA00022989"/>
    </source>
</evidence>
<name>A0A9W6VDV3_9PSEU</name>
<dbReference type="SUPFAM" id="SSF103473">
    <property type="entry name" value="MFS general substrate transporter"/>
    <property type="match status" value="1"/>
</dbReference>
<dbReference type="InterPro" id="IPR020846">
    <property type="entry name" value="MFS_dom"/>
</dbReference>
<evidence type="ECO:0000256" key="7">
    <source>
        <dbReference type="SAM" id="Phobius"/>
    </source>
</evidence>
<keyword evidence="3" id="KW-1003">Cell membrane</keyword>
<dbReference type="PANTHER" id="PTHR23517:SF13">
    <property type="entry name" value="MAJOR FACILITATOR SUPERFAMILY MFS_1"/>
    <property type="match status" value="1"/>
</dbReference>
<feature type="transmembrane region" description="Helical" evidence="7">
    <location>
        <begin position="368"/>
        <end position="387"/>
    </location>
</feature>
<organism evidence="9 10">
    <name type="scientific">Amycolatopsis taiwanensis</name>
    <dbReference type="NCBI Taxonomy" id="342230"/>
    <lineage>
        <taxon>Bacteria</taxon>
        <taxon>Bacillati</taxon>
        <taxon>Actinomycetota</taxon>
        <taxon>Actinomycetes</taxon>
        <taxon>Pseudonocardiales</taxon>
        <taxon>Pseudonocardiaceae</taxon>
        <taxon>Amycolatopsis</taxon>
    </lineage>
</organism>
<feature type="transmembrane region" description="Helical" evidence="7">
    <location>
        <begin position="75"/>
        <end position="98"/>
    </location>
</feature>
<keyword evidence="6 7" id="KW-0472">Membrane</keyword>
<dbReference type="AlphaFoldDB" id="A0A9W6VDV3"/>
<keyword evidence="5 7" id="KW-1133">Transmembrane helix</keyword>
<dbReference type="Proteomes" id="UP001165136">
    <property type="component" value="Unassembled WGS sequence"/>
</dbReference>
<feature type="transmembrane region" description="Helical" evidence="7">
    <location>
        <begin position="168"/>
        <end position="187"/>
    </location>
</feature>
<dbReference type="InterPro" id="IPR036259">
    <property type="entry name" value="MFS_trans_sf"/>
</dbReference>
<dbReference type="EMBL" id="BSTI01000009">
    <property type="protein sequence ID" value="GLY67748.1"/>
    <property type="molecule type" value="Genomic_DNA"/>
</dbReference>
<dbReference type="InterPro" id="IPR050171">
    <property type="entry name" value="MFS_Transporters"/>
</dbReference>
<dbReference type="InterPro" id="IPR011701">
    <property type="entry name" value="MFS"/>
</dbReference>
<dbReference type="PRINTS" id="PR01035">
    <property type="entry name" value="TCRTETA"/>
</dbReference>
<evidence type="ECO:0000256" key="6">
    <source>
        <dbReference type="ARBA" id="ARBA00023136"/>
    </source>
</evidence>
<keyword evidence="10" id="KW-1185">Reference proteome</keyword>
<feature type="transmembrane region" description="Helical" evidence="7">
    <location>
        <begin position="41"/>
        <end position="63"/>
    </location>
</feature>
<gene>
    <name evidence="9" type="ORF">Atai01_43670</name>
</gene>
<dbReference type="PROSITE" id="PS50850">
    <property type="entry name" value="MFS"/>
    <property type="match status" value="1"/>
</dbReference>
<comment type="subcellular location">
    <subcellularLocation>
        <location evidence="1">Cell membrane</location>
        <topology evidence="1">Multi-pass membrane protein</topology>
    </subcellularLocation>
</comment>
<evidence type="ECO:0000256" key="1">
    <source>
        <dbReference type="ARBA" id="ARBA00004651"/>
    </source>
</evidence>
<feature type="transmembrane region" description="Helical" evidence="7">
    <location>
        <begin position="104"/>
        <end position="122"/>
    </location>
</feature>
<evidence type="ECO:0000256" key="2">
    <source>
        <dbReference type="ARBA" id="ARBA00022448"/>
    </source>
</evidence>
<evidence type="ECO:0000259" key="8">
    <source>
        <dbReference type="PROSITE" id="PS50850"/>
    </source>
</evidence>
<feature type="domain" description="Major facilitator superfamily (MFS) profile" evidence="8">
    <location>
        <begin position="9"/>
        <end position="391"/>
    </location>
</feature>
<proteinExistence type="predicted"/>
<dbReference type="Gene3D" id="1.20.1250.20">
    <property type="entry name" value="MFS general substrate transporter like domains"/>
    <property type="match status" value="1"/>
</dbReference>
<keyword evidence="2" id="KW-0813">Transport</keyword>
<feature type="transmembrane region" description="Helical" evidence="7">
    <location>
        <begin position="299"/>
        <end position="322"/>
    </location>
</feature>
<dbReference type="GO" id="GO:0022857">
    <property type="term" value="F:transmembrane transporter activity"/>
    <property type="evidence" value="ECO:0007669"/>
    <property type="project" value="InterPro"/>
</dbReference>
<evidence type="ECO:0000256" key="3">
    <source>
        <dbReference type="ARBA" id="ARBA00022475"/>
    </source>
</evidence>
<feature type="transmembrane region" description="Helical" evidence="7">
    <location>
        <begin position="241"/>
        <end position="261"/>
    </location>
</feature>
<feature type="transmembrane region" description="Helical" evidence="7">
    <location>
        <begin position="208"/>
        <end position="229"/>
    </location>
</feature>